<dbReference type="SUPFAM" id="SSF51905">
    <property type="entry name" value="FAD/NAD(P)-binding domain"/>
    <property type="match status" value="1"/>
</dbReference>
<evidence type="ECO:0000256" key="1">
    <source>
        <dbReference type="SAM" id="Phobius"/>
    </source>
</evidence>
<protein>
    <submittedName>
        <fullName evidence="2">Uncharacterized protein</fullName>
    </submittedName>
</protein>
<comment type="caution">
    <text evidence="2">The sequence shown here is derived from an EMBL/GenBank/DDBJ whole genome shotgun (WGS) entry which is preliminary data.</text>
</comment>
<name>A0A2I0KNA8_PUNGR</name>
<evidence type="ECO:0000313" key="2">
    <source>
        <dbReference type="EMBL" id="PKI69810.1"/>
    </source>
</evidence>
<gene>
    <name evidence="2" type="ORF">CRG98_009685</name>
</gene>
<sequence length="51" mass="5561">MAAPAVHTLTKPPPPYTSRYVAVIGAGAAGLVAVRELRREDVEWGYIREKP</sequence>
<proteinExistence type="predicted"/>
<feature type="transmembrane region" description="Helical" evidence="1">
    <location>
        <begin position="20"/>
        <end position="38"/>
    </location>
</feature>
<keyword evidence="1" id="KW-0472">Membrane</keyword>
<keyword evidence="1" id="KW-0812">Transmembrane</keyword>
<keyword evidence="3" id="KW-1185">Reference proteome</keyword>
<dbReference type="InterPro" id="IPR036188">
    <property type="entry name" value="FAD/NAD-bd_sf"/>
</dbReference>
<keyword evidence="1" id="KW-1133">Transmembrane helix</keyword>
<organism evidence="2 3">
    <name type="scientific">Punica granatum</name>
    <name type="common">Pomegranate</name>
    <dbReference type="NCBI Taxonomy" id="22663"/>
    <lineage>
        <taxon>Eukaryota</taxon>
        <taxon>Viridiplantae</taxon>
        <taxon>Streptophyta</taxon>
        <taxon>Embryophyta</taxon>
        <taxon>Tracheophyta</taxon>
        <taxon>Spermatophyta</taxon>
        <taxon>Magnoliopsida</taxon>
        <taxon>eudicotyledons</taxon>
        <taxon>Gunneridae</taxon>
        <taxon>Pentapetalae</taxon>
        <taxon>rosids</taxon>
        <taxon>malvids</taxon>
        <taxon>Myrtales</taxon>
        <taxon>Lythraceae</taxon>
        <taxon>Punica</taxon>
    </lineage>
</organism>
<dbReference type="Gene3D" id="3.50.50.60">
    <property type="entry name" value="FAD/NAD(P)-binding domain"/>
    <property type="match status" value="1"/>
</dbReference>
<reference evidence="2 3" key="1">
    <citation type="submission" date="2017-11" db="EMBL/GenBank/DDBJ databases">
        <title>De-novo sequencing of pomegranate (Punica granatum L.) genome.</title>
        <authorList>
            <person name="Akparov Z."/>
            <person name="Amiraslanov A."/>
            <person name="Hajiyeva S."/>
            <person name="Abbasov M."/>
            <person name="Kaur K."/>
            <person name="Hamwieh A."/>
            <person name="Solovyev V."/>
            <person name="Salamov A."/>
            <person name="Braich B."/>
            <person name="Kosarev P."/>
            <person name="Mahmoud A."/>
            <person name="Hajiyev E."/>
            <person name="Babayeva S."/>
            <person name="Izzatullayeva V."/>
            <person name="Mammadov A."/>
            <person name="Mammadov A."/>
            <person name="Sharifova S."/>
            <person name="Ojaghi J."/>
            <person name="Eynullazada K."/>
            <person name="Bayramov B."/>
            <person name="Abdulazimova A."/>
            <person name="Shahmuradov I."/>
        </authorList>
    </citation>
    <scope>NUCLEOTIDE SEQUENCE [LARGE SCALE GENOMIC DNA]</scope>
    <source>
        <strain evidence="3">cv. AG2017</strain>
        <tissue evidence="2">Leaf</tissue>
    </source>
</reference>
<dbReference type="Proteomes" id="UP000233551">
    <property type="component" value="Unassembled WGS sequence"/>
</dbReference>
<dbReference type="EMBL" id="PGOL01000479">
    <property type="protein sequence ID" value="PKI69810.1"/>
    <property type="molecule type" value="Genomic_DNA"/>
</dbReference>
<accession>A0A2I0KNA8</accession>
<dbReference type="AlphaFoldDB" id="A0A2I0KNA8"/>
<evidence type="ECO:0000313" key="3">
    <source>
        <dbReference type="Proteomes" id="UP000233551"/>
    </source>
</evidence>